<proteinExistence type="predicted"/>
<dbReference type="InterPro" id="IPR000801">
    <property type="entry name" value="Esterase-like"/>
</dbReference>
<evidence type="ECO:0000256" key="1">
    <source>
        <dbReference type="SAM" id="Phobius"/>
    </source>
</evidence>
<dbReference type="Proteomes" id="UP000711614">
    <property type="component" value="Unassembled WGS sequence"/>
</dbReference>
<dbReference type="PANTHER" id="PTHR48098">
    <property type="entry name" value="ENTEROCHELIN ESTERASE-RELATED"/>
    <property type="match status" value="1"/>
</dbReference>
<dbReference type="InterPro" id="IPR050583">
    <property type="entry name" value="Mycobacterial_A85_antigen"/>
</dbReference>
<dbReference type="PANTHER" id="PTHR48098:SF1">
    <property type="entry name" value="DIACYLGLYCEROL ACYLTRANSFERASE_MYCOLYLTRANSFERASE AG85A"/>
    <property type="match status" value="1"/>
</dbReference>
<reference evidence="2 3" key="1">
    <citation type="submission" date="2021-03" db="EMBL/GenBank/DDBJ databases">
        <title>Sequencing the genomes of 1000 actinobacteria strains.</title>
        <authorList>
            <person name="Klenk H.-P."/>
        </authorList>
    </citation>
    <scope>NUCLEOTIDE SEQUENCE [LARGE SCALE GENOMIC DNA]</scope>
    <source>
        <strain evidence="2 3">DSM 16005</strain>
    </source>
</reference>
<dbReference type="EMBL" id="JAGIOI010000001">
    <property type="protein sequence ID" value="MBP2413899.1"/>
    <property type="molecule type" value="Genomic_DNA"/>
</dbReference>
<dbReference type="PROSITE" id="PS51257">
    <property type="entry name" value="PROKAR_LIPOPROTEIN"/>
    <property type="match status" value="1"/>
</dbReference>
<dbReference type="GO" id="GO:0016787">
    <property type="term" value="F:hydrolase activity"/>
    <property type="evidence" value="ECO:0007669"/>
    <property type="project" value="UniProtKB-KW"/>
</dbReference>
<evidence type="ECO:0000313" key="3">
    <source>
        <dbReference type="Proteomes" id="UP000711614"/>
    </source>
</evidence>
<dbReference type="SUPFAM" id="SSF53474">
    <property type="entry name" value="alpha/beta-Hydrolases"/>
    <property type="match status" value="1"/>
</dbReference>
<keyword evidence="1" id="KW-0812">Transmembrane</keyword>
<comment type="caution">
    <text evidence="2">The sequence shown here is derived from an EMBL/GenBank/DDBJ whole genome shotgun (WGS) entry which is preliminary data.</text>
</comment>
<dbReference type="Gene3D" id="3.40.50.1820">
    <property type="entry name" value="alpha/beta hydrolase"/>
    <property type="match status" value="1"/>
</dbReference>
<organism evidence="2 3">
    <name type="scientific">Arthrobacter stackebrandtii</name>
    <dbReference type="NCBI Taxonomy" id="272161"/>
    <lineage>
        <taxon>Bacteria</taxon>
        <taxon>Bacillati</taxon>
        <taxon>Actinomycetota</taxon>
        <taxon>Actinomycetes</taxon>
        <taxon>Micrococcales</taxon>
        <taxon>Micrococcaceae</taxon>
        <taxon>Arthrobacter</taxon>
    </lineage>
</organism>
<gene>
    <name evidence="2" type="ORF">JOF48_002698</name>
</gene>
<feature type="transmembrane region" description="Helical" evidence="1">
    <location>
        <begin position="45"/>
        <end position="69"/>
    </location>
</feature>
<feature type="transmembrane region" description="Helical" evidence="1">
    <location>
        <begin position="81"/>
        <end position="102"/>
    </location>
</feature>
<keyword evidence="2" id="KW-0378">Hydrolase</keyword>
<keyword evidence="1" id="KW-1133">Transmembrane helix</keyword>
<keyword evidence="3" id="KW-1185">Reference proteome</keyword>
<accession>A0ABS4YYU1</accession>
<name>A0ABS4YYU1_9MICC</name>
<dbReference type="RefSeq" id="WP_209681496.1">
    <property type="nucleotide sequence ID" value="NZ_JAGIOI010000001.1"/>
</dbReference>
<protein>
    <submittedName>
        <fullName evidence="2">S-formylglutathione hydrolase FrmB</fullName>
    </submittedName>
</protein>
<dbReference type="Pfam" id="PF00756">
    <property type="entry name" value="Esterase"/>
    <property type="match status" value="1"/>
</dbReference>
<keyword evidence="1" id="KW-0472">Membrane</keyword>
<evidence type="ECO:0000313" key="2">
    <source>
        <dbReference type="EMBL" id="MBP2413899.1"/>
    </source>
</evidence>
<sequence>MLRRSRRWWLFAAAAAAASALLSIAACWAAIHVVYLFAEDLPATVVINLALVLWVLTLGCATALGGLRWRRTPGPSPARRMLAVVATVAVLATAGVQVNAYFGEYPTVGSLLGEQPVASHRPPPALQQPARNRFMASAVAAGWHAPSGLPQNGTLLAAQIPGTVSGFHGRDAVVYLPPAYYAPNRPVLPVLVLVSGQPGSPESWLRSTKLSYDLDAFAAAHEGLAPIVVIPDPNGSNQNNTMCMDSKLANAGTYMAQDVPAWIKSHLDADTNPAHWAIGGFSYGGTCSVQMVTRHPDVYESFMAISPEREPALAAKRSVTVDRAFHGDGAAFVSQLPLTLMAKHDYPAIHGWFAAGSQDATYSANVRVLMKAGEKAGMSVESQSFPGGHSWAVANKALKPGLNFVYGRLGLI</sequence>
<dbReference type="InterPro" id="IPR029058">
    <property type="entry name" value="AB_hydrolase_fold"/>
</dbReference>